<dbReference type="Gene3D" id="3.40.50.1450">
    <property type="entry name" value="HybD-like"/>
    <property type="match status" value="1"/>
</dbReference>
<dbReference type="InterPro" id="IPR023430">
    <property type="entry name" value="Pept_HybD-like_dom_sf"/>
</dbReference>
<keyword evidence="3" id="KW-0645">Protease</keyword>
<dbReference type="GO" id="GO:0016485">
    <property type="term" value="P:protein processing"/>
    <property type="evidence" value="ECO:0007669"/>
    <property type="project" value="TreeGrafter"/>
</dbReference>
<comment type="similarity">
    <text evidence="1">Belongs to the peptidase A31 family.</text>
</comment>
<proteinExistence type="inferred from homology"/>
<sequence>MNILVLGVGNLLMQDEGVGVRALEALEARFLIPPAVELLDGGTAGLELLNQLACRDALIIVDAVNSGRPPGTVVRFEGEQVPAVFRKKISPHQLGISDLLAVARLTDLLPQHVVLFGVQPAQLGTGLELSPQVAGVLEEVTLLIALELASFGADLVPKSAAPAPVLTPSGKGAPPVRLSCRLPA</sequence>
<dbReference type="Pfam" id="PF01750">
    <property type="entry name" value="HycI"/>
    <property type="match status" value="1"/>
</dbReference>
<dbReference type="GO" id="GO:0008047">
    <property type="term" value="F:enzyme activator activity"/>
    <property type="evidence" value="ECO:0007669"/>
    <property type="project" value="InterPro"/>
</dbReference>
<dbReference type="RefSeq" id="WP_183353230.1">
    <property type="nucleotide sequence ID" value="NZ_BLXX01000001.1"/>
</dbReference>
<dbReference type="GO" id="GO:0046872">
    <property type="term" value="F:metal ion binding"/>
    <property type="evidence" value="ECO:0007669"/>
    <property type="project" value="UniProtKB-KW"/>
</dbReference>
<name>A0A6V8MEJ1_9BACT</name>
<dbReference type="GO" id="GO:0004190">
    <property type="term" value="F:aspartic-type endopeptidase activity"/>
    <property type="evidence" value="ECO:0007669"/>
    <property type="project" value="UniProtKB-KW"/>
</dbReference>
<keyword evidence="8" id="KW-1185">Reference proteome</keyword>
<reference evidence="8" key="1">
    <citation type="submission" date="2020-06" db="EMBL/GenBank/DDBJ databases">
        <title>Draft genomic sequence of Geomonas sp. Red330.</title>
        <authorList>
            <person name="Itoh H."/>
            <person name="Zhenxing X."/>
            <person name="Ushijima N."/>
            <person name="Masuda Y."/>
            <person name="Shiratori Y."/>
            <person name="Senoo K."/>
        </authorList>
    </citation>
    <scope>NUCLEOTIDE SEQUENCE [LARGE SCALE GENOMIC DNA]</scope>
    <source>
        <strain evidence="8">Red330</strain>
    </source>
</reference>
<organism evidence="7 8">
    <name type="scientific">Geomonas silvestris</name>
    <dbReference type="NCBI Taxonomy" id="2740184"/>
    <lineage>
        <taxon>Bacteria</taxon>
        <taxon>Pseudomonadati</taxon>
        <taxon>Thermodesulfobacteriota</taxon>
        <taxon>Desulfuromonadia</taxon>
        <taxon>Geobacterales</taxon>
        <taxon>Geobacteraceae</taxon>
        <taxon>Geomonas</taxon>
    </lineage>
</organism>
<dbReference type="PANTHER" id="PTHR30302">
    <property type="entry name" value="HYDROGENASE 1 MATURATION PROTEASE"/>
    <property type="match status" value="1"/>
</dbReference>
<keyword evidence="5" id="KW-0064">Aspartyl protease</keyword>
<dbReference type="CDD" id="cd06062">
    <property type="entry name" value="H2MP_MemB-H2up"/>
    <property type="match status" value="1"/>
</dbReference>
<evidence type="ECO:0000256" key="3">
    <source>
        <dbReference type="ARBA" id="ARBA00022670"/>
    </source>
</evidence>
<gene>
    <name evidence="7" type="primary">hybD</name>
    <name evidence="7" type="ORF">GMST_07150</name>
</gene>
<dbReference type="InterPro" id="IPR000671">
    <property type="entry name" value="Peptidase_A31"/>
</dbReference>
<evidence type="ECO:0000256" key="1">
    <source>
        <dbReference type="ARBA" id="ARBA00006814"/>
    </source>
</evidence>
<dbReference type="PANTHER" id="PTHR30302:SF1">
    <property type="entry name" value="HYDROGENASE 2 MATURATION PROTEASE"/>
    <property type="match status" value="1"/>
</dbReference>
<dbReference type="Proteomes" id="UP000556026">
    <property type="component" value="Unassembled WGS sequence"/>
</dbReference>
<keyword evidence="4" id="KW-0479">Metal-binding</keyword>
<evidence type="ECO:0000256" key="4">
    <source>
        <dbReference type="ARBA" id="ARBA00022723"/>
    </source>
</evidence>
<accession>A0A6V8MEJ1</accession>
<dbReference type="NCBIfam" id="TIGR00072">
    <property type="entry name" value="hydrog_prot"/>
    <property type="match status" value="1"/>
</dbReference>
<evidence type="ECO:0000313" key="7">
    <source>
        <dbReference type="EMBL" id="GFO58390.1"/>
    </source>
</evidence>
<evidence type="ECO:0000256" key="2">
    <source>
        <dbReference type="ARBA" id="ARBA00022596"/>
    </source>
</evidence>
<evidence type="ECO:0000313" key="8">
    <source>
        <dbReference type="Proteomes" id="UP000556026"/>
    </source>
</evidence>
<keyword evidence="6" id="KW-0378">Hydrolase</keyword>
<keyword evidence="2" id="KW-0533">Nickel</keyword>
<protein>
    <submittedName>
        <fullName evidence="7">Hydrogenase 2 maturation endopeptidase</fullName>
    </submittedName>
</protein>
<evidence type="ECO:0000256" key="6">
    <source>
        <dbReference type="ARBA" id="ARBA00022801"/>
    </source>
</evidence>
<dbReference type="AlphaFoldDB" id="A0A6V8MEJ1"/>
<dbReference type="SUPFAM" id="SSF53163">
    <property type="entry name" value="HybD-like"/>
    <property type="match status" value="1"/>
</dbReference>
<comment type="caution">
    <text evidence="7">The sequence shown here is derived from an EMBL/GenBank/DDBJ whole genome shotgun (WGS) entry which is preliminary data.</text>
</comment>
<evidence type="ECO:0000256" key="5">
    <source>
        <dbReference type="ARBA" id="ARBA00022750"/>
    </source>
</evidence>
<dbReference type="PRINTS" id="PR00446">
    <property type="entry name" value="HYDRGNUPTAKE"/>
</dbReference>
<dbReference type="FunFam" id="3.40.50.1450:FF:000002">
    <property type="entry name" value="Hydrogenase 1 maturation protease"/>
    <property type="match status" value="1"/>
</dbReference>
<dbReference type="EMBL" id="BLXX01000001">
    <property type="protein sequence ID" value="GFO58390.1"/>
    <property type="molecule type" value="Genomic_DNA"/>
</dbReference>